<feature type="region of interest" description="Disordered" evidence="2">
    <location>
        <begin position="1"/>
        <end position="49"/>
    </location>
</feature>
<reference evidence="3 4" key="1">
    <citation type="submission" date="2020-09" db="EMBL/GenBank/DDBJ databases">
        <title>De no assembly of potato wild relative species, Solanum commersonii.</title>
        <authorList>
            <person name="Cho K."/>
        </authorList>
    </citation>
    <scope>NUCLEOTIDE SEQUENCE [LARGE SCALE GENOMIC DNA]</scope>
    <source>
        <strain evidence="3">LZ3.2</strain>
        <tissue evidence="3">Leaf</tissue>
    </source>
</reference>
<dbReference type="SUPFAM" id="SSF52833">
    <property type="entry name" value="Thioredoxin-like"/>
    <property type="match status" value="1"/>
</dbReference>
<evidence type="ECO:0000313" key="3">
    <source>
        <dbReference type="EMBL" id="KAG5593154.1"/>
    </source>
</evidence>
<gene>
    <name evidence="3" type="ORF">H5410_043668</name>
</gene>
<dbReference type="InterPro" id="IPR011893">
    <property type="entry name" value="Selenoprotein_Rdx-typ"/>
</dbReference>
<dbReference type="Proteomes" id="UP000824120">
    <property type="component" value="Chromosome 8"/>
</dbReference>
<evidence type="ECO:0000256" key="1">
    <source>
        <dbReference type="ARBA" id="ARBA00023284"/>
    </source>
</evidence>
<dbReference type="InterPro" id="IPR036249">
    <property type="entry name" value="Thioredoxin-like_sf"/>
</dbReference>
<protein>
    <submittedName>
        <fullName evidence="3">Uncharacterized protein</fullName>
    </submittedName>
</protein>
<dbReference type="GO" id="GO:0005794">
    <property type="term" value="C:Golgi apparatus"/>
    <property type="evidence" value="ECO:0007669"/>
    <property type="project" value="TreeGrafter"/>
</dbReference>
<dbReference type="AlphaFoldDB" id="A0A9J5XZI1"/>
<dbReference type="Pfam" id="PF10262">
    <property type="entry name" value="Rdx"/>
    <property type="match status" value="1"/>
</dbReference>
<keyword evidence="4" id="KW-1185">Reference proteome</keyword>
<dbReference type="EMBL" id="JACXVP010000008">
    <property type="protein sequence ID" value="KAG5593154.1"/>
    <property type="molecule type" value="Genomic_DNA"/>
</dbReference>
<dbReference type="InterPro" id="IPR052674">
    <property type="entry name" value="SelWTH-like"/>
</dbReference>
<organism evidence="3 4">
    <name type="scientific">Solanum commersonii</name>
    <name type="common">Commerson's wild potato</name>
    <name type="synonym">Commerson's nightshade</name>
    <dbReference type="NCBI Taxonomy" id="4109"/>
    <lineage>
        <taxon>Eukaryota</taxon>
        <taxon>Viridiplantae</taxon>
        <taxon>Streptophyta</taxon>
        <taxon>Embryophyta</taxon>
        <taxon>Tracheophyta</taxon>
        <taxon>Spermatophyta</taxon>
        <taxon>Magnoliopsida</taxon>
        <taxon>eudicotyledons</taxon>
        <taxon>Gunneridae</taxon>
        <taxon>Pentapetalae</taxon>
        <taxon>asterids</taxon>
        <taxon>lamiids</taxon>
        <taxon>Solanales</taxon>
        <taxon>Solanaceae</taxon>
        <taxon>Solanoideae</taxon>
        <taxon>Solaneae</taxon>
        <taxon>Solanum</taxon>
    </lineage>
</organism>
<keyword evidence="1" id="KW-0676">Redox-active center</keyword>
<dbReference type="Gene3D" id="3.40.30.10">
    <property type="entry name" value="Glutaredoxin"/>
    <property type="match status" value="1"/>
</dbReference>
<sequence length="268" mass="30484">MAPKRKAAVGEPLQTRVTRSQTRNGNSKPVLVDPVSSKPKRVKKGTVSEAKSKVKAPVDSGSKKIVVVEHCTQCTQFKIRAVKVKEELEKGVPGLEVRVNPEKPRRGCFEIRVDGVKGEKFVCLLDMKRPFGPMKALDMDKFTKCFGGFRVMFGLRVGFVLRIMPLRKRIIIEKYGLQSHWIIKDVLRTFGRSVWKTLAPISKNYSTQGEMSLKFMFLLGQQTRVTIDTRLEFNFRRALNDWEVQRVVDLLMIINDFNGTTNAPDKPS</sequence>
<proteinExistence type="predicted"/>
<evidence type="ECO:0000313" key="4">
    <source>
        <dbReference type="Proteomes" id="UP000824120"/>
    </source>
</evidence>
<name>A0A9J5XZI1_SOLCO</name>
<dbReference type="NCBIfam" id="TIGR02174">
    <property type="entry name" value="CXXU_selWTH"/>
    <property type="match status" value="1"/>
</dbReference>
<accession>A0A9J5XZI1</accession>
<dbReference type="PANTHER" id="PTHR33638">
    <property type="entry name" value="SELENOPROTEIN H"/>
    <property type="match status" value="1"/>
</dbReference>
<comment type="caution">
    <text evidence="3">The sequence shown here is derived from an EMBL/GenBank/DDBJ whole genome shotgun (WGS) entry which is preliminary data.</text>
</comment>
<evidence type="ECO:0000256" key="2">
    <source>
        <dbReference type="SAM" id="MobiDB-lite"/>
    </source>
</evidence>
<dbReference type="OrthoDB" id="1933874at2759"/>
<dbReference type="PANTHER" id="PTHR33638:SF1">
    <property type="entry name" value="SELENOPROTEIN H"/>
    <property type="match status" value="1"/>
</dbReference>
<feature type="compositionally biased region" description="Polar residues" evidence="2">
    <location>
        <begin position="15"/>
        <end position="27"/>
    </location>
</feature>